<dbReference type="Pfam" id="PF06898">
    <property type="entry name" value="YqfD"/>
    <property type="match status" value="1"/>
</dbReference>
<keyword evidence="2" id="KW-0472">Membrane</keyword>
<name>A0A1G9CPH8_9BACI</name>
<sequence length="411" mass="46373">MKHTQDVFFTGSVTVKASGHHPELFFDLCAREGITVWNVKKINDTECLGNIRLSDIPSLKVLRRKTVYKLSFPSRRGLPFLIKKIFRQKPFVAGLLLSFLFVVFLSNIVWDVEIKGVHPEIEKKISQKLDAYGIQPGALKFTLGTPAAIQKRLLDDLPELLWVGVTEKGTTYQLEAVEKSIVEEQKATGPSNIVAAKKGVIVDMFVAKGLPLVKVNDVVEAGQVLVSGRLNDKKEQEDKNADKDDAADSKNGQLVSAEGDIFAETWYRVKTTIPLETSYQVLTGESNAKYRLKLGNLQIPVWGFKDADYEQTYKETNIKPIYFFKWTLPLSVVEEQVHEQESYQQKRTEDEARSAAVDQASKQLQTELGRDADISFQKVLHERIENGKVKLILYFKAKENISKIQPISQGD</sequence>
<evidence type="ECO:0000313" key="3">
    <source>
        <dbReference type="EMBL" id="SDK53623.1"/>
    </source>
</evidence>
<feature type="compositionally biased region" description="Basic and acidic residues" evidence="1">
    <location>
        <begin position="232"/>
        <end position="248"/>
    </location>
</feature>
<organism evidence="3 4">
    <name type="scientific">Sediminibacillus albus</name>
    <dbReference type="NCBI Taxonomy" id="407036"/>
    <lineage>
        <taxon>Bacteria</taxon>
        <taxon>Bacillati</taxon>
        <taxon>Bacillota</taxon>
        <taxon>Bacilli</taxon>
        <taxon>Bacillales</taxon>
        <taxon>Bacillaceae</taxon>
        <taxon>Sediminibacillus</taxon>
    </lineage>
</organism>
<dbReference type="EMBL" id="FNFL01000008">
    <property type="protein sequence ID" value="SDK53623.1"/>
    <property type="molecule type" value="Genomic_DNA"/>
</dbReference>
<feature type="region of interest" description="Disordered" evidence="1">
    <location>
        <begin position="232"/>
        <end position="251"/>
    </location>
</feature>
<evidence type="ECO:0000313" key="4">
    <source>
        <dbReference type="Proteomes" id="UP000198694"/>
    </source>
</evidence>
<dbReference type="InterPro" id="IPR010690">
    <property type="entry name" value="YqfD"/>
</dbReference>
<reference evidence="3 4" key="1">
    <citation type="submission" date="2016-10" db="EMBL/GenBank/DDBJ databases">
        <authorList>
            <person name="de Groot N.N."/>
        </authorList>
    </citation>
    <scope>NUCLEOTIDE SEQUENCE [LARGE SCALE GENOMIC DNA]</scope>
    <source>
        <strain evidence="3 4">CGMCC 1.6502</strain>
    </source>
</reference>
<dbReference type="RefSeq" id="WP_093216924.1">
    <property type="nucleotide sequence ID" value="NZ_FNFL01000008.1"/>
</dbReference>
<dbReference type="PIRSF" id="PIRSF029895">
    <property type="entry name" value="SpoIV"/>
    <property type="match status" value="1"/>
</dbReference>
<dbReference type="NCBIfam" id="TIGR02876">
    <property type="entry name" value="spore_yqfD"/>
    <property type="match status" value="1"/>
</dbReference>
<evidence type="ECO:0000256" key="1">
    <source>
        <dbReference type="SAM" id="MobiDB-lite"/>
    </source>
</evidence>
<dbReference type="Proteomes" id="UP000198694">
    <property type="component" value="Unassembled WGS sequence"/>
</dbReference>
<gene>
    <name evidence="3" type="ORF">SAMN05216243_3478</name>
</gene>
<protein>
    <submittedName>
        <fullName evidence="3">Similar to stage IV sporulation protein</fullName>
    </submittedName>
</protein>
<dbReference type="AlphaFoldDB" id="A0A1G9CPH8"/>
<proteinExistence type="predicted"/>
<feature type="transmembrane region" description="Helical" evidence="2">
    <location>
        <begin position="91"/>
        <end position="110"/>
    </location>
</feature>
<keyword evidence="2" id="KW-1133">Transmembrane helix</keyword>
<keyword evidence="2" id="KW-0812">Transmembrane</keyword>
<evidence type="ECO:0000256" key="2">
    <source>
        <dbReference type="SAM" id="Phobius"/>
    </source>
</evidence>
<keyword evidence="4" id="KW-1185">Reference proteome</keyword>
<dbReference type="STRING" id="407036.SAMN05216243_3478"/>
<dbReference type="OrthoDB" id="1640349at2"/>
<accession>A0A1G9CPH8</accession>